<evidence type="ECO:0000313" key="6">
    <source>
        <dbReference type="EMBL" id="VAX41431.1"/>
    </source>
</evidence>
<evidence type="ECO:0000259" key="5">
    <source>
        <dbReference type="PROSITE" id="PS50126"/>
    </source>
</evidence>
<protein>
    <submittedName>
        <fullName evidence="6">SSU ribosomal protein S1p</fullName>
    </submittedName>
</protein>
<sequence length="459" mass="50342">MPGQENITERAGATGESSTKHHLSPEVEAEIEAAMADLAKEEEASDSHKPKIRGPRVVQAGREHRTGHVVSVGPTDIFIEFGPKELGVLDRSQFEEADLPKVGSEMEVVVNRYDRNESLFLCSRPGTVQKADWEMLQPGQTLEAVVTGSNKGGLELEVAGHRAFMPASQVSLDRINDLSTFVGEKLTCTVSRVDRAGKGNIVLSRRDLLNAERAEKAGKLRETLKEGDVVEGLVRKIMPFGAFVDLGGIDGLVHVSDLTHDRVNMGERNVERFVKEGETVRVQVLKIDWEANRLSLGIKQLVDDPFQTTTADIAEGADLTGRVTKIMEFGAFVEVAPGVEGLVHISELDWRRVAKVEDVIKQDEIITVKVLKIDPDSRRISLSLKQTKEPPEGAEAHGGGGERTPQKRPKGLGDRQGFRRGPERDTRSADEILKETPAMRRLREQFSKGGKSGFKGGLG</sequence>
<dbReference type="AlphaFoldDB" id="A0A3B1DRD1"/>
<dbReference type="GO" id="GO:0003729">
    <property type="term" value="F:mRNA binding"/>
    <property type="evidence" value="ECO:0007669"/>
    <property type="project" value="TreeGrafter"/>
</dbReference>
<dbReference type="Pfam" id="PF00575">
    <property type="entry name" value="S1"/>
    <property type="match status" value="3"/>
</dbReference>
<feature type="region of interest" description="Disordered" evidence="4">
    <location>
        <begin position="1"/>
        <end position="28"/>
    </location>
</feature>
<dbReference type="PANTHER" id="PTHR10724">
    <property type="entry name" value="30S RIBOSOMAL PROTEIN S1"/>
    <property type="match status" value="1"/>
</dbReference>
<dbReference type="InterPro" id="IPR035104">
    <property type="entry name" value="Ribosomal_protein_S1-like"/>
</dbReference>
<dbReference type="PROSITE" id="PS50126">
    <property type="entry name" value="S1"/>
    <property type="match status" value="3"/>
</dbReference>
<dbReference type="GO" id="GO:0022627">
    <property type="term" value="C:cytosolic small ribosomal subunit"/>
    <property type="evidence" value="ECO:0007669"/>
    <property type="project" value="TreeGrafter"/>
</dbReference>
<feature type="compositionally biased region" description="Basic and acidic residues" evidence="4">
    <location>
        <begin position="386"/>
        <end position="395"/>
    </location>
</feature>
<keyword evidence="3" id="KW-0687">Ribonucleoprotein</keyword>
<dbReference type="SMART" id="SM00316">
    <property type="entry name" value="S1"/>
    <property type="match status" value="4"/>
</dbReference>
<dbReference type="GO" id="GO:0003735">
    <property type="term" value="F:structural constituent of ribosome"/>
    <property type="evidence" value="ECO:0007669"/>
    <property type="project" value="TreeGrafter"/>
</dbReference>
<feature type="compositionally biased region" description="Basic and acidic residues" evidence="4">
    <location>
        <begin position="411"/>
        <end position="446"/>
    </location>
</feature>
<dbReference type="FunFam" id="2.40.50.140:FF:000051">
    <property type="entry name" value="RNA-binding transcriptional accessory protein"/>
    <property type="match status" value="1"/>
</dbReference>
<comment type="similarity">
    <text evidence="1">Belongs to the bacterial ribosomal protein bS1 family.</text>
</comment>
<evidence type="ECO:0000256" key="1">
    <source>
        <dbReference type="ARBA" id="ARBA00006767"/>
    </source>
</evidence>
<evidence type="ECO:0000256" key="4">
    <source>
        <dbReference type="SAM" id="MobiDB-lite"/>
    </source>
</evidence>
<dbReference type="InterPro" id="IPR012340">
    <property type="entry name" value="NA-bd_OB-fold"/>
</dbReference>
<organism evidence="6">
    <name type="scientific">hydrothermal vent metagenome</name>
    <dbReference type="NCBI Taxonomy" id="652676"/>
    <lineage>
        <taxon>unclassified sequences</taxon>
        <taxon>metagenomes</taxon>
        <taxon>ecological metagenomes</taxon>
    </lineage>
</organism>
<dbReference type="SUPFAM" id="SSF50249">
    <property type="entry name" value="Nucleic acid-binding proteins"/>
    <property type="match status" value="4"/>
</dbReference>
<feature type="domain" description="S1 motif" evidence="5">
    <location>
        <begin position="139"/>
        <end position="206"/>
    </location>
</feature>
<dbReference type="PANTHER" id="PTHR10724:SF7">
    <property type="entry name" value="SMALL RIBOSOMAL SUBUNIT PROTEIN BS1C"/>
    <property type="match status" value="1"/>
</dbReference>
<proteinExistence type="inferred from homology"/>
<evidence type="ECO:0000256" key="3">
    <source>
        <dbReference type="ARBA" id="ARBA00023274"/>
    </source>
</evidence>
<evidence type="ECO:0000256" key="2">
    <source>
        <dbReference type="ARBA" id="ARBA00022980"/>
    </source>
</evidence>
<gene>
    <name evidence="6" type="ORF">MNBD_PLANCTO03-1744</name>
</gene>
<feature type="region of interest" description="Disordered" evidence="4">
    <location>
        <begin position="381"/>
        <end position="459"/>
    </location>
</feature>
<dbReference type="Gene3D" id="2.40.50.140">
    <property type="entry name" value="Nucleic acid-binding proteins"/>
    <property type="match status" value="4"/>
</dbReference>
<dbReference type="CDD" id="cd05688">
    <property type="entry name" value="S1_RPS1_repeat_ec3"/>
    <property type="match status" value="1"/>
</dbReference>
<dbReference type="CDD" id="cd04465">
    <property type="entry name" value="S1_RPS1_repeat_ec2_hs2"/>
    <property type="match status" value="1"/>
</dbReference>
<dbReference type="InterPro" id="IPR003029">
    <property type="entry name" value="S1_domain"/>
</dbReference>
<dbReference type="GO" id="GO:0006412">
    <property type="term" value="P:translation"/>
    <property type="evidence" value="ECO:0007669"/>
    <property type="project" value="TreeGrafter"/>
</dbReference>
<name>A0A3B1DRD1_9ZZZZ</name>
<reference evidence="6" key="1">
    <citation type="submission" date="2018-06" db="EMBL/GenBank/DDBJ databases">
        <authorList>
            <person name="Zhirakovskaya E."/>
        </authorList>
    </citation>
    <scope>NUCLEOTIDE SEQUENCE</scope>
</reference>
<accession>A0A3B1DRD1</accession>
<dbReference type="PRINTS" id="PR00681">
    <property type="entry name" value="RIBOSOMALS1"/>
</dbReference>
<feature type="domain" description="S1 motif" evidence="5">
    <location>
        <begin position="227"/>
        <end position="299"/>
    </location>
</feature>
<dbReference type="InterPro" id="IPR050437">
    <property type="entry name" value="Ribos_protein_bS1-like"/>
</dbReference>
<feature type="domain" description="S1 motif" evidence="5">
    <location>
        <begin position="316"/>
        <end position="385"/>
    </location>
</feature>
<dbReference type="EMBL" id="UOGK01000538">
    <property type="protein sequence ID" value="VAX41431.1"/>
    <property type="molecule type" value="Genomic_DNA"/>
</dbReference>
<keyword evidence="2 6" id="KW-0689">Ribosomal protein</keyword>
<feature type="compositionally biased region" description="Gly residues" evidence="4">
    <location>
        <begin position="450"/>
        <end position="459"/>
    </location>
</feature>